<sequence>MKEVLTSVGPIDVLVLNAAATHPSDVATIDLKDGVMEDVFNTNVLGPWNIVKTYLSLPAPPSGTRTVLNVSSGALHLYMPRNGGYGASKAAFTQMMSFLADEYSPEKDGIRLLSFHPGAFLTSMARSVGFNENSFGGNWEDIRLPGHFAVWLASREADFLHGRFVWSYWDVEELIAQEQKFEQDPNFLRIGLLL</sequence>
<comment type="similarity">
    <text evidence="1">Belongs to the short-chain dehydrogenases/reductases (SDR) family.</text>
</comment>
<dbReference type="Gene3D" id="3.40.50.720">
    <property type="entry name" value="NAD(P)-binding Rossmann-like Domain"/>
    <property type="match status" value="1"/>
</dbReference>
<comment type="caution">
    <text evidence="3">The sequence shown here is derived from an EMBL/GenBank/DDBJ whole genome shotgun (WGS) entry which is preliminary data.</text>
</comment>
<dbReference type="EMBL" id="JABCIY010000041">
    <property type="protein sequence ID" value="KAF7195208.1"/>
    <property type="molecule type" value="Genomic_DNA"/>
</dbReference>
<dbReference type="Proteomes" id="UP000660729">
    <property type="component" value="Unassembled WGS sequence"/>
</dbReference>
<dbReference type="OrthoDB" id="1933717at2759"/>
<dbReference type="Pfam" id="PF00106">
    <property type="entry name" value="adh_short"/>
    <property type="match status" value="1"/>
</dbReference>
<evidence type="ECO:0000256" key="2">
    <source>
        <dbReference type="ARBA" id="ARBA00023002"/>
    </source>
</evidence>
<keyword evidence="2" id="KW-0560">Oxidoreductase</keyword>
<dbReference type="CDD" id="cd05233">
    <property type="entry name" value="SDR_c"/>
    <property type="match status" value="1"/>
</dbReference>
<proteinExistence type="inferred from homology"/>
<evidence type="ECO:0000313" key="3">
    <source>
        <dbReference type="EMBL" id="KAF7195208.1"/>
    </source>
</evidence>
<dbReference type="GO" id="GO:0016491">
    <property type="term" value="F:oxidoreductase activity"/>
    <property type="evidence" value="ECO:0007669"/>
    <property type="project" value="UniProtKB-KW"/>
</dbReference>
<dbReference type="SUPFAM" id="SSF51735">
    <property type="entry name" value="NAD(P)-binding Rossmann-fold domains"/>
    <property type="match status" value="1"/>
</dbReference>
<keyword evidence="4" id="KW-1185">Reference proteome</keyword>
<gene>
    <name evidence="3" type="ORF">HII31_03414</name>
</gene>
<dbReference type="PRINTS" id="PR00081">
    <property type="entry name" value="GDHRDH"/>
</dbReference>
<dbReference type="PANTHER" id="PTHR43669">
    <property type="entry name" value="5-KETO-D-GLUCONATE 5-REDUCTASE"/>
    <property type="match status" value="1"/>
</dbReference>
<evidence type="ECO:0000256" key="1">
    <source>
        <dbReference type="ARBA" id="ARBA00006484"/>
    </source>
</evidence>
<dbReference type="InterPro" id="IPR036291">
    <property type="entry name" value="NAD(P)-bd_dom_sf"/>
</dbReference>
<evidence type="ECO:0000313" key="4">
    <source>
        <dbReference type="Proteomes" id="UP000660729"/>
    </source>
</evidence>
<dbReference type="PANTHER" id="PTHR43669:SF3">
    <property type="entry name" value="ALCOHOL DEHYDROGENASE, PUTATIVE (AFU_ORTHOLOGUE AFUA_3G03445)-RELATED"/>
    <property type="match status" value="1"/>
</dbReference>
<name>A0A8H6VJX9_9PEZI</name>
<organism evidence="3 4">
    <name type="scientific">Pseudocercospora fuligena</name>
    <dbReference type="NCBI Taxonomy" id="685502"/>
    <lineage>
        <taxon>Eukaryota</taxon>
        <taxon>Fungi</taxon>
        <taxon>Dikarya</taxon>
        <taxon>Ascomycota</taxon>
        <taxon>Pezizomycotina</taxon>
        <taxon>Dothideomycetes</taxon>
        <taxon>Dothideomycetidae</taxon>
        <taxon>Mycosphaerellales</taxon>
        <taxon>Mycosphaerellaceae</taxon>
        <taxon>Pseudocercospora</taxon>
    </lineage>
</organism>
<protein>
    <submittedName>
        <fullName evidence="3">Short chain dehydrogenase citE</fullName>
    </submittedName>
</protein>
<dbReference type="AlphaFoldDB" id="A0A8H6VJX9"/>
<dbReference type="InterPro" id="IPR002347">
    <property type="entry name" value="SDR_fam"/>
</dbReference>
<accession>A0A8H6VJX9</accession>
<reference evidence="3" key="1">
    <citation type="submission" date="2020-04" db="EMBL/GenBank/DDBJ databases">
        <title>Draft genome resource of the tomato pathogen Pseudocercospora fuligena.</title>
        <authorList>
            <person name="Zaccaron A."/>
        </authorList>
    </citation>
    <scope>NUCLEOTIDE SEQUENCE</scope>
    <source>
        <strain evidence="3">PF001</strain>
    </source>
</reference>